<dbReference type="EMBL" id="BLXT01004479">
    <property type="protein sequence ID" value="GFO13129.1"/>
    <property type="molecule type" value="Genomic_DNA"/>
</dbReference>
<protein>
    <submittedName>
        <fullName evidence="1">Uncharacterized protein</fullName>
    </submittedName>
</protein>
<keyword evidence="2" id="KW-1185">Reference proteome</keyword>
<comment type="caution">
    <text evidence="1">The sequence shown here is derived from an EMBL/GenBank/DDBJ whole genome shotgun (WGS) entry which is preliminary data.</text>
</comment>
<name>A0AAV4AZE1_9GAST</name>
<evidence type="ECO:0000313" key="2">
    <source>
        <dbReference type="Proteomes" id="UP000735302"/>
    </source>
</evidence>
<sequence length="93" mass="10695">MAMSLRRINALHAKKEKVAQEMKALDKSTNYSVSVWTMDFGSILMYPKTKASATYYRTKSIVHNMTYFNLKTKKGFCYACDETNIDLSSQMFA</sequence>
<dbReference type="Proteomes" id="UP000735302">
    <property type="component" value="Unassembled WGS sequence"/>
</dbReference>
<gene>
    <name evidence="1" type="ORF">PoB_003963400</name>
</gene>
<proteinExistence type="predicted"/>
<dbReference type="AlphaFoldDB" id="A0AAV4AZE1"/>
<organism evidence="1 2">
    <name type="scientific">Plakobranchus ocellatus</name>
    <dbReference type="NCBI Taxonomy" id="259542"/>
    <lineage>
        <taxon>Eukaryota</taxon>
        <taxon>Metazoa</taxon>
        <taxon>Spiralia</taxon>
        <taxon>Lophotrochozoa</taxon>
        <taxon>Mollusca</taxon>
        <taxon>Gastropoda</taxon>
        <taxon>Heterobranchia</taxon>
        <taxon>Euthyneura</taxon>
        <taxon>Panpulmonata</taxon>
        <taxon>Sacoglossa</taxon>
        <taxon>Placobranchoidea</taxon>
        <taxon>Plakobranchidae</taxon>
        <taxon>Plakobranchus</taxon>
    </lineage>
</organism>
<accession>A0AAV4AZE1</accession>
<reference evidence="1 2" key="1">
    <citation type="journal article" date="2021" name="Elife">
        <title>Chloroplast acquisition without the gene transfer in kleptoplastic sea slugs, Plakobranchus ocellatus.</title>
        <authorList>
            <person name="Maeda T."/>
            <person name="Takahashi S."/>
            <person name="Yoshida T."/>
            <person name="Shimamura S."/>
            <person name="Takaki Y."/>
            <person name="Nagai Y."/>
            <person name="Toyoda A."/>
            <person name="Suzuki Y."/>
            <person name="Arimoto A."/>
            <person name="Ishii H."/>
            <person name="Satoh N."/>
            <person name="Nishiyama T."/>
            <person name="Hasebe M."/>
            <person name="Maruyama T."/>
            <person name="Minagawa J."/>
            <person name="Obokata J."/>
            <person name="Shigenobu S."/>
        </authorList>
    </citation>
    <scope>NUCLEOTIDE SEQUENCE [LARGE SCALE GENOMIC DNA]</scope>
</reference>
<evidence type="ECO:0000313" key="1">
    <source>
        <dbReference type="EMBL" id="GFO13129.1"/>
    </source>
</evidence>